<sequence length="583" mass="63000">MCSGPRKHSPTPPSLSDPSLLLEFAASDDLSSLRRLSDNHLPLLSFCSLWYGPSSASPTYHVAMEQRTPLMIASLYGSTSAVSFIVASFPSEATRASSSDGVTALHLAACGGASTAADVVSLLISAGADVESVDSSGCRPGDLIPRNLPHTLDKSLRALLKAASASPSPPSTPPKKVLTREDSKKEYPLDLTLPDIKTGIYSSDEFRMYAFKIKPCSRAYSHDWTECPFVHPGENARRRDPRKFFYSCVPCPDFRKGICHKADNCEYAHGVFESWLHPAQYRTRLCKDEVGCKRRICFFAHKPEELRSVNPSAISVESFGSPRAGSTLDMATATAMLMMQQNGTGSPIASSPMPTRLNTPIGARDFDLDMELLSLDQYAQAQKLFDKMPNTPPQRGNWGAPTGNLSLGLSSFASVDAGLLSQFQAISLKQSVPESELHPSQLFPGYESNLPSSPMTSQLNDSSLDHSMARAIMNSRANAFAKRSPSFCDRQSSPVARPSSLSVMTSAATSAAVTPSVLSDWASPSGKLDWGFQGEELQKLRKSASFGIRSNQTAPIKQLAREEPDLAWAAHGSGLHNTDLFGP</sequence>
<proteinExistence type="predicted"/>
<dbReference type="InterPro" id="IPR045234">
    <property type="entry name" value="Unkempt-like"/>
</dbReference>
<dbReference type="AlphaFoldDB" id="A0A833QHQ8"/>
<evidence type="ECO:0000256" key="3">
    <source>
        <dbReference type="ARBA" id="ARBA00022771"/>
    </source>
</evidence>
<organism evidence="10 11">
    <name type="scientific">Carex littledalei</name>
    <dbReference type="NCBI Taxonomy" id="544730"/>
    <lineage>
        <taxon>Eukaryota</taxon>
        <taxon>Viridiplantae</taxon>
        <taxon>Streptophyta</taxon>
        <taxon>Embryophyta</taxon>
        <taxon>Tracheophyta</taxon>
        <taxon>Spermatophyta</taxon>
        <taxon>Magnoliopsida</taxon>
        <taxon>Liliopsida</taxon>
        <taxon>Poales</taxon>
        <taxon>Cyperaceae</taxon>
        <taxon>Cyperoideae</taxon>
        <taxon>Cariceae</taxon>
        <taxon>Carex</taxon>
        <taxon>Carex subgen. Euthyceras</taxon>
    </lineage>
</organism>
<dbReference type="InterPro" id="IPR057444">
    <property type="entry name" value="Znf-CCCH_AtC3H23-like"/>
</dbReference>
<keyword evidence="6" id="KW-0040">ANK repeat</keyword>
<comment type="caution">
    <text evidence="10">The sequence shown here is derived from an EMBL/GenBank/DDBJ whole genome shotgun (WGS) entry which is preliminary data.</text>
</comment>
<keyword evidence="2" id="KW-0677">Repeat</keyword>
<dbReference type="GO" id="GO:0010468">
    <property type="term" value="P:regulation of gene expression"/>
    <property type="evidence" value="ECO:0007669"/>
    <property type="project" value="UniProtKB-ARBA"/>
</dbReference>
<feature type="region of interest" description="Disordered" evidence="8">
    <location>
        <begin position="162"/>
        <end position="181"/>
    </location>
</feature>
<evidence type="ECO:0000256" key="2">
    <source>
        <dbReference type="ARBA" id="ARBA00022737"/>
    </source>
</evidence>
<dbReference type="Pfam" id="PF12796">
    <property type="entry name" value="Ank_2"/>
    <property type="match status" value="1"/>
</dbReference>
<evidence type="ECO:0000256" key="5">
    <source>
        <dbReference type="ARBA" id="ARBA00023125"/>
    </source>
</evidence>
<dbReference type="PROSITE" id="PS50103">
    <property type="entry name" value="ZF_C3H1"/>
    <property type="match status" value="1"/>
</dbReference>
<dbReference type="PROSITE" id="PS50088">
    <property type="entry name" value="ANK_REPEAT"/>
    <property type="match status" value="1"/>
</dbReference>
<evidence type="ECO:0000256" key="7">
    <source>
        <dbReference type="PROSITE-ProRule" id="PRU00723"/>
    </source>
</evidence>
<feature type="repeat" description="ANK" evidence="6">
    <location>
        <begin position="100"/>
        <end position="135"/>
    </location>
</feature>
<dbReference type="EMBL" id="SWLB01000027">
    <property type="protein sequence ID" value="KAF3321442.1"/>
    <property type="molecule type" value="Genomic_DNA"/>
</dbReference>
<dbReference type="PROSITE" id="PS50297">
    <property type="entry name" value="ANK_REP_REGION"/>
    <property type="match status" value="1"/>
</dbReference>
<dbReference type="InterPro" id="IPR036770">
    <property type="entry name" value="Ankyrin_rpt-contain_sf"/>
</dbReference>
<dbReference type="PANTHER" id="PTHR14493">
    <property type="entry name" value="UNKEMPT FAMILY MEMBER"/>
    <property type="match status" value="1"/>
</dbReference>
<feature type="zinc finger region" description="C3H1-type" evidence="7">
    <location>
        <begin position="245"/>
        <end position="272"/>
    </location>
</feature>
<feature type="domain" description="C3H1-type" evidence="9">
    <location>
        <begin position="245"/>
        <end position="272"/>
    </location>
</feature>
<dbReference type="Proteomes" id="UP000623129">
    <property type="component" value="Unassembled WGS sequence"/>
</dbReference>
<keyword evidence="1 7" id="KW-0479">Metal-binding</keyword>
<dbReference type="PANTHER" id="PTHR14493:SF87">
    <property type="entry name" value="ZINC FINGER CCCH DOMAIN-CONTAINING PROTEIN 66"/>
    <property type="match status" value="1"/>
</dbReference>
<evidence type="ECO:0000256" key="6">
    <source>
        <dbReference type="PROSITE-ProRule" id="PRU00023"/>
    </source>
</evidence>
<evidence type="ECO:0000259" key="9">
    <source>
        <dbReference type="PROSITE" id="PS50103"/>
    </source>
</evidence>
<dbReference type="SMART" id="SM00356">
    <property type="entry name" value="ZnF_C3H1"/>
    <property type="match status" value="2"/>
</dbReference>
<evidence type="ECO:0000313" key="10">
    <source>
        <dbReference type="EMBL" id="KAF3321442.1"/>
    </source>
</evidence>
<keyword evidence="5" id="KW-0238">DNA-binding</keyword>
<name>A0A833QHQ8_9POAL</name>
<dbReference type="Gene3D" id="1.25.40.20">
    <property type="entry name" value="Ankyrin repeat-containing domain"/>
    <property type="match status" value="1"/>
</dbReference>
<dbReference type="SUPFAM" id="SSF48403">
    <property type="entry name" value="Ankyrin repeat"/>
    <property type="match status" value="1"/>
</dbReference>
<gene>
    <name evidence="10" type="ORF">FCM35_KLT14695</name>
</gene>
<dbReference type="Gene3D" id="3.30.1370.210">
    <property type="match status" value="1"/>
</dbReference>
<dbReference type="FunFam" id="3.30.1370.210:FF:000009">
    <property type="entry name" value="Zinc finger CCCH domain-containing protein 66"/>
    <property type="match status" value="1"/>
</dbReference>
<accession>A0A833QHQ8</accession>
<reference evidence="10" key="1">
    <citation type="submission" date="2020-01" db="EMBL/GenBank/DDBJ databases">
        <title>Genome sequence of Kobresia littledalei, the first chromosome-level genome in the family Cyperaceae.</title>
        <authorList>
            <person name="Qu G."/>
        </authorList>
    </citation>
    <scope>NUCLEOTIDE SEQUENCE</scope>
    <source>
        <strain evidence="10">C.B.Clarke</strain>
        <tissue evidence="10">Leaf</tissue>
    </source>
</reference>
<dbReference type="GO" id="GO:0003677">
    <property type="term" value="F:DNA binding"/>
    <property type="evidence" value="ECO:0007669"/>
    <property type="project" value="UniProtKB-KW"/>
</dbReference>
<dbReference type="SMART" id="SM00248">
    <property type="entry name" value="ANK"/>
    <property type="match status" value="2"/>
</dbReference>
<dbReference type="OrthoDB" id="410307at2759"/>
<keyword evidence="4 7" id="KW-0862">Zinc</keyword>
<evidence type="ECO:0000256" key="8">
    <source>
        <dbReference type="SAM" id="MobiDB-lite"/>
    </source>
</evidence>
<evidence type="ECO:0000256" key="4">
    <source>
        <dbReference type="ARBA" id="ARBA00022833"/>
    </source>
</evidence>
<evidence type="ECO:0000256" key="1">
    <source>
        <dbReference type="ARBA" id="ARBA00022723"/>
    </source>
</evidence>
<keyword evidence="3 7" id="KW-0863">Zinc-finger</keyword>
<dbReference type="Pfam" id="PF25512">
    <property type="entry name" value="zf-CCCH_AtC3H23"/>
    <property type="match status" value="1"/>
</dbReference>
<evidence type="ECO:0000313" key="11">
    <source>
        <dbReference type="Proteomes" id="UP000623129"/>
    </source>
</evidence>
<dbReference type="GO" id="GO:0008270">
    <property type="term" value="F:zinc ion binding"/>
    <property type="evidence" value="ECO:0007669"/>
    <property type="project" value="UniProtKB-KW"/>
</dbReference>
<keyword evidence="11" id="KW-1185">Reference proteome</keyword>
<dbReference type="InterPro" id="IPR000571">
    <property type="entry name" value="Znf_CCCH"/>
</dbReference>
<protein>
    <submittedName>
        <fullName evidence="10">Zinc finger CCCH domain-containing protein 33-like protein</fullName>
    </submittedName>
</protein>
<dbReference type="InterPro" id="IPR002110">
    <property type="entry name" value="Ankyrin_rpt"/>
</dbReference>